<reference evidence="1 2" key="1">
    <citation type="submission" date="2018-10" db="EMBL/GenBank/DDBJ databases">
        <title>Draft Genome Sequence of Bacteroides sp. KCTC 15687.</title>
        <authorList>
            <person name="Yu S.Y."/>
            <person name="Kim J.S."/>
            <person name="Oh B.S."/>
            <person name="Park S.H."/>
            <person name="Kang S.W."/>
            <person name="Park J.E."/>
            <person name="Choi S.H."/>
            <person name="Han K.I."/>
            <person name="Lee K.C."/>
            <person name="Eom M.K."/>
            <person name="Suh M.K."/>
            <person name="Lee D.H."/>
            <person name="Yoon H."/>
            <person name="Kim B."/>
            <person name="Yang S.J."/>
            <person name="Lee J.S."/>
            <person name="Lee J.H."/>
        </authorList>
    </citation>
    <scope>NUCLEOTIDE SEQUENCE [LARGE SCALE GENOMIC DNA]</scope>
    <source>
        <strain evidence="1 2">KCTC 15687</strain>
    </source>
</reference>
<dbReference type="EMBL" id="BHWB01000001">
    <property type="protein sequence ID" value="GCB33560.1"/>
    <property type="molecule type" value="Genomic_DNA"/>
</dbReference>
<dbReference type="AlphaFoldDB" id="A0A401LPQ2"/>
<evidence type="ECO:0000313" key="1">
    <source>
        <dbReference type="EMBL" id="GCB33560.1"/>
    </source>
</evidence>
<comment type="caution">
    <text evidence="1">The sequence shown here is derived from an EMBL/GenBank/DDBJ whole genome shotgun (WGS) entry which is preliminary data.</text>
</comment>
<sequence>MKIKNRIYLFGAFYSLLTTRYSNKLNPLLDTEAKIVSMKNINSAIHTNDSLIKGVKVTIYHPLTKH</sequence>
<keyword evidence="2" id="KW-1185">Reference proteome</keyword>
<name>A0A401LPQ2_9BACE</name>
<organism evidence="1 2">
    <name type="scientific">Bacteroides faecalis</name>
    <dbReference type="NCBI Taxonomy" id="2447885"/>
    <lineage>
        <taxon>Bacteria</taxon>
        <taxon>Pseudomonadati</taxon>
        <taxon>Bacteroidota</taxon>
        <taxon>Bacteroidia</taxon>
        <taxon>Bacteroidales</taxon>
        <taxon>Bacteroidaceae</taxon>
        <taxon>Bacteroides</taxon>
    </lineage>
</organism>
<protein>
    <submittedName>
        <fullName evidence="1">Uncharacterized protein</fullName>
    </submittedName>
</protein>
<gene>
    <name evidence="1" type="ORF">KGMB02408_05050</name>
</gene>
<evidence type="ECO:0000313" key="2">
    <source>
        <dbReference type="Proteomes" id="UP000288079"/>
    </source>
</evidence>
<accession>A0A401LPQ2</accession>
<proteinExistence type="predicted"/>
<dbReference type="Proteomes" id="UP000288079">
    <property type="component" value="Unassembled WGS sequence"/>
</dbReference>